<keyword evidence="5" id="KW-0378">Hydrolase</keyword>
<feature type="compositionally biased region" description="Acidic residues" evidence="7">
    <location>
        <begin position="468"/>
        <end position="480"/>
    </location>
</feature>
<feature type="compositionally biased region" description="Basic and acidic residues" evidence="7">
    <location>
        <begin position="80"/>
        <end position="101"/>
    </location>
</feature>
<accession>A0A409Y6W1</accession>
<dbReference type="EMBL" id="NHTK01001376">
    <property type="protein sequence ID" value="PPQ98776.1"/>
    <property type="molecule type" value="Genomic_DNA"/>
</dbReference>
<evidence type="ECO:0000256" key="7">
    <source>
        <dbReference type="SAM" id="MobiDB-lite"/>
    </source>
</evidence>
<evidence type="ECO:0000256" key="3">
    <source>
        <dbReference type="ARBA" id="ARBA00022763"/>
    </source>
</evidence>
<dbReference type="AlphaFoldDB" id="A0A409Y6W1"/>
<gene>
    <name evidence="8" type="ORF">CVT24_003334</name>
</gene>
<evidence type="ECO:0000256" key="6">
    <source>
        <dbReference type="ARBA" id="ARBA00023204"/>
    </source>
</evidence>
<evidence type="ECO:0008006" key="10">
    <source>
        <dbReference type="Google" id="ProtNLM"/>
    </source>
</evidence>
<dbReference type="FunCoup" id="A0A409Y6W1">
    <property type="interactions" value="323"/>
</dbReference>
<dbReference type="InterPro" id="IPR036237">
    <property type="entry name" value="Xyl_isomerase-like_sf"/>
</dbReference>
<name>A0A409Y6W1_9AGAR</name>
<keyword evidence="4" id="KW-0228">DNA excision</keyword>
<evidence type="ECO:0000256" key="5">
    <source>
        <dbReference type="ARBA" id="ARBA00022801"/>
    </source>
</evidence>
<dbReference type="Pfam" id="PF03851">
    <property type="entry name" value="UvdE"/>
    <property type="match status" value="1"/>
</dbReference>
<dbReference type="InterPro" id="IPR004601">
    <property type="entry name" value="UvdE"/>
</dbReference>
<dbReference type="GO" id="GO:0005739">
    <property type="term" value="C:mitochondrion"/>
    <property type="evidence" value="ECO:0007669"/>
    <property type="project" value="TreeGrafter"/>
</dbReference>
<keyword evidence="3" id="KW-0227">DNA damage</keyword>
<evidence type="ECO:0000256" key="1">
    <source>
        <dbReference type="ARBA" id="ARBA00022722"/>
    </source>
</evidence>
<proteinExistence type="predicted"/>
<evidence type="ECO:0000313" key="8">
    <source>
        <dbReference type="EMBL" id="PPQ98776.1"/>
    </source>
</evidence>
<sequence length="490" mass="55292">MSLLSRGPVRRSARLMTVSTMDVCITEPQFDTTPTFKRRISSVEKVGPDGYAIATSEAIIAPAPEEVCSPPVAKRQKRAAKAEEKGMAKDPDGLEHTETPTKPKRRKKEIVEPVYIIPEVEKKTTTYRGRLGYACLNTVMRNKKPASESVFCSRTCRIDSVKKNGIDFVKDLGRKNVQDLLTLIQWNEDNHIRFFRLSSEMFPFASHEKYGYSLDYCSDLLAQAGALANKYKHRLTTHPGQYTQLGSPKPNVVESSIRELAYHAEMLDLMGVGPDGVMIIHGGGVYGDKPTTLKRLKESIRNLPPNIFNRLVLENDEMCFNAEDLLPLCEELNVPLVFDYHHDNLFPSSIPPKEIIQRANAIWKKRGIRPKQHLSEQRPGAVTILERRAHSDRCENLPPDLPDDMDLMIEAKDKEQAVLHLHRMYGLQPVIQASLRPPNKNPTKQTQGRKSNKRAKAAKNSLDKQLEEADENPAGDFEEEPIVHGDEEDA</sequence>
<dbReference type="InParanoid" id="A0A409Y6W1"/>
<evidence type="ECO:0000313" key="9">
    <source>
        <dbReference type="Proteomes" id="UP000284842"/>
    </source>
</evidence>
<dbReference type="STRING" id="181874.A0A409Y6W1"/>
<dbReference type="Proteomes" id="UP000284842">
    <property type="component" value="Unassembled WGS sequence"/>
</dbReference>
<keyword evidence="6" id="KW-0234">DNA repair</keyword>
<dbReference type="PANTHER" id="PTHR31290">
    <property type="entry name" value="UV-DAMAGE ENDONUCLEASE"/>
    <property type="match status" value="1"/>
</dbReference>
<reference evidence="8 9" key="1">
    <citation type="journal article" date="2018" name="Evol. Lett.">
        <title>Horizontal gene cluster transfer increased hallucinogenic mushroom diversity.</title>
        <authorList>
            <person name="Reynolds H.T."/>
            <person name="Vijayakumar V."/>
            <person name="Gluck-Thaler E."/>
            <person name="Korotkin H.B."/>
            <person name="Matheny P.B."/>
            <person name="Slot J.C."/>
        </authorList>
    </citation>
    <scope>NUCLEOTIDE SEQUENCE [LARGE SCALE GENOMIC DNA]</scope>
    <source>
        <strain evidence="8 9">2629</strain>
    </source>
</reference>
<dbReference type="GO" id="GO:0005634">
    <property type="term" value="C:nucleus"/>
    <property type="evidence" value="ECO:0007669"/>
    <property type="project" value="TreeGrafter"/>
</dbReference>
<dbReference type="SUPFAM" id="SSF51658">
    <property type="entry name" value="Xylose isomerase-like"/>
    <property type="match status" value="1"/>
</dbReference>
<dbReference type="GO" id="GO:0043504">
    <property type="term" value="P:mitochondrial DNA repair"/>
    <property type="evidence" value="ECO:0007669"/>
    <property type="project" value="TreeGrafter"/>
</dbReference>
<dbReference type="GO" id="GO:0016787">
    <property type="term" value="F:hydrolase activity"/>
    <property type="evidence" value="ECO:0007669"/>
    <property type="project" value="UniProtKB-KW"/>
</dbReference>
<dbReference type="NCBIfam" id="TIGR00629">
    <property type="entry name" value="uvde"/>
    <property type="match status" value="1"/>
</dbReference>
<dbReference type="GO" id="GO:0006289">
    <property type="term" value="P:nucleotide-excision repair"/>
    <property type="evidence" value="ECO:0007669"/>
    <property type="project" value="InterPro"/>
</dbReference>
<comment type="caution">
    <text evidence="8">The sequence shown here is derived from an EMBL/GenBank/DDBJ whole genome shotgun (WGS) entry which is preliminary data.</text>
</comment>
<dbReference type="PANTHER" id="PTHR31290:SF5">
    <property type="entry name" value="UV-DAMAGE ENDONUCLEASE"/>
    <property type="match status" value="1"/>
</dbReference>
<dbReference type="GO" id="GO:0004519">
    <property type="term" value="F:endonuclease activity"/>
    <property type="evidence" value="ECO:0007669"/>
    <property type="project" value="UniProtKB-KW"/>
</dbReference>
<dbReference type="OrthoDB" id="541883at2759"/>
<feature type="region of interest" description="Disordered" evidence="7">
    <location>
        <begin position="77"/>
        <end position="106"/>
    </location>
</feature>
<evidence type="ECO:0000256" key="4">
    <source>
        <dbReference type="ARBA" id="ARBA00022769"/>
    </source>
</evidence>
<organism evidence="8 9">
    <name type="scientific">Panaeolus cyanescens</name>
    <dbReference type="NCBI Taxonomy" id="181874"/>
    <lineage>
        <taxon>Eukaryota</taxon>
        <taxon>Fungi</taxon>
        <taxon>Dikarya</taxon>
        <taxon>Basidiomycota</taxon>
        <taxon>Agaricomycotina</taxon>
        <taxon>Agaricomycetes</taxon>
        <taxon>Agaricomycetidae</taxon>
        <taxon>Agaricales</taxon>
        <taxon>Agaricineae</taxon>
        <taxon>Galeropsidaceae</taxon>
        <taxon>Panaeolus</taxon>
    </lineage>
</organism>
<feature type="region of interest" description="Disordered" evidence="7">
    <location>
        <begin position="430"/>
        <end position="490"/>
    </location>
</feature>
<dbReference type="Gene3D" id="3.20.20.150">
    <property type="entry name" value="Divalent-metal-dependent TIM barrel enzymes"/>
    <property type="match status" value="1"/>
</dbReference>
<keyword evidence="9" id="KW-1185">Reference proteome</keyword>
<keyword evidence="1" id="KW-0540">Nuclease</keyword>
<dbReference type="GO" id="GO:0009411">
    <property type="term" value="P:response to UV"/>
    <property type="evidence" value="ECO:0007669"/>
    <property type="project" value="InterPro"/>
</dbReference>
<feature type="compositionally biased region" description="Basic and acidic residues" evidence="7">
    <location>
        <begin position="481"/>
        <end position="490"/>
    </location>
</feature>
<evidence type="ECO:0000256" key="2">
    <source>
        <dbReference type="ARBA" id="ARBA00022759"/>
    </source>
</evidence>
<protein>
    <recommendedName>
        <fullName evidence="10">UV-endonuclease UvdE</fullName>
    </recommendedName>
</protein>
<keyword evidence="2" id="KW-0255">Endonuclease</keyword>